<evidence type="ECO:0000256" key="6">
    <source>
        <dbReference type="ARBA" id="ARBA00023136"/>
    </source>
</evidence>
<reference evidence="10" key="1">
    <citation type="submission" date="2021-01" db="UniProtKB">
        <authorList>
            <consortium name="EnsemblPlants"/>
        </authorList>
    </citation>
    <scope>IDENTIFICATION</scope>
</reference>
<dbReference type="EnsemblPlants" id="Kaladp0048s0968.1.v1.1">
    <property type="protein sequence ID" value="Kaladp0048s0968.1.v1.1"/>
    <property type="gene ID" value="Kaladp0048s0968.v1.1"/>
</dbReference>
<dbReference type="OMA" id="IAYGFDH"/>
<dbReference type="Pfam" id="PF01103">
    <property type="entry name" value="Omp85"/>
    <property type="match status" value="1"/>
</dbReference>
<dbReference type="PANTHER" id="PTHR12815:SF18">
    <property type="entry name" value="SORTING AND ASSEMBLY MACHINERY COMPONENT 50 HOMOLOG"/>
    <property type="match status" value="1"/>
</dbReference>
<dbReference type="PANTHER" id="PTHR12815">
    <property type="entry name" value="SORTING AND ASSEMBLY MACHINERY SAMM50 PROTEIN FAMILY MEMBER"/>
    <property type="match status" value="1"/>
</dbReference>
<dbReference type="Gene3D" id="2.40.160.50">
    <property type="entry name" value="membrane protein fhac: a member of the omp85/tpsb transporter family"/>
    <property type="match status" value="1"/>
</dbReference>
<keyword evidence="5" id="KW-0934">Plastid</keyword>
<feature type="region of interest" description="Disordered" evidence="8">
    <location>
        <begin position="1"/>
        <end position="59"/>
    </location>
</feature>
<protein>
    <recommendedName>
        <fullName evidence="9">POTRA domain-containing protein</fullName>
    </recommendedName>
</protein>
<dbReference type="Gramene" id="Kaladp0048s0968.1.v1.1">
    <property type="protein sequence ID" value="Kaladp0048s0968.1.v1.1"/>
    <property type="gene ID" value="Kaladp0048s0968.v1.1"/>
</dbReference>
<sequence length="532" mass="59395">MDSQVKDRKGLSSMLSGADDVEEEEEEHFDSDEDDDDEDDDDFEEDDDDEVSSERRSEEFLLEDERARLEKIFLQLSRERVFLRVHDVVIKGISKTDASLIESEADVLKRATAMHEIIQAADTLNARLRSLGLFDSVDITLQSGPPGTTNVVIEVVEKKSSVSGDVGIFTKPQARSWSLEGKLKLRNLFGCADDWDGYLALGWDQISEISAKVSLPGWKGIKTPVEAQVSLLQQDWLKLSSYKERSLGFSLGLISSVHHDLTYNLAWRHLTNPSEMSSSSVRRQLGQNLLSSLKYTFSIDRRNSSSRPTHGYAFLYTSHIGGLAPGSLRFLRQEFDVHCCLPLGFYNAAVNVGLSSGLIFPWGTGFLDKPSSLSERFFLGGKSSPVCTLGGPSSLLGFKPRGLGPSEPRRHTGTEKFSEDALETDERDALGGDLAVTAFVDLSFDLPLKLLREAGIHGHAFACSGNLTKLTENEYRNFNIKKYMESFRNTVGCGLVIPMKRFRAEVNYCYVVKHGEHDRWKTGFQFRFSSAP</sequence>
<evidence type="ECO:0000256" key="8">
    <source>
        <dbReference type="SAM" id="MobiDB-lite"/>
    </source>
</evidence>
<evidence type="ECO:0000256" key="1">
    <source>
        <dbReference type="ARBA" id="ARBA00004374"/>
    </source>
</evidence>
<dbReference type="PROSITE" id="PS51779">
    <property type="entry name" value="POTRA"/>
    <property type="match status" value="1"/>
</dbReference>
<dbReference type="InterPro" id="IPR034746">
    <property type="entry name" value="POTRA"/>
</dbReference>
<name>A0A7N0TZW5_KALFE</name>
<evidence type="ECO:0000313" key="10">
    <source>
        <dbReference type="EnsemblPlants" id="Kaladp0048s0968.1.v1.1"/>
    </source>
</evidence>
<evidence type="ECO:0000259" key="9">
    <source>
        <dbReference type="PROSITE" id="PS51779"/>
    </source>
</evidence>
<evidence type="ECO:0000256" key="7">
    <source>
        <dbReference type="ARBA" id="ARBA00024013"/>
    </source>
</evidence>
<evidence type="ECO:0000313" key="11">
    <source>
        <dbReference type="Proteomes" id="UP000594263"/>
    </source>
</evidence>
<dbReference type="InterPro" id="IPR039910">
    <property type="entry name" value="D15-like"/>
</dbReference>
<evidence type="ECO:0000256" key="2">
    <source>
        <dbReference type="ARBA" id="ARBA00010913"/>
    </source>
</evidence>
<dbReference type="GO" id="GO:0009707">
    <property type="term" value="C:chloroplast outer membrane"/>
    <property type="evidence" value="ECO:0007669"/>
    <property type="project" value="UniProtKB-SubCell"/>
</dbReference>
<dbReference type="GO" id="GO:0005741">
    <property type="term" value="C:mitochondrial outer membrane"/>
    <property type="evidence" value="ECO:0007669"/>
    <property type="project" value="UniProtKB-SubCell"/>
</dbReference>
<dbReference type="InterPro" id="IPR000184">
    <property type="entry name" value="Bac_surfAg_D15"/>
</dbReference>
<dbReference type="Proteomes" id="UP000594263">
    <property type="component" value="Unplaced"/>
</dbReference>
<dbReference type="FunFam" id="2.40.160.50:FF:000005">
    <property type="entry name" value="Outer membrane OMP85 family protein"/>
    <property type="match status" value="1"/>
</dbReference>
<feature type="domain" description="POTRA" evidence="9">
    <location>
        <begin position="83"/>
        <end position="158"/>
    </location>
</feature>
<comment type="similarity">
    <text evidence="2">Belongs to the SAM50/omp85 family.</text>
</comment>
<evidence type="ECO:0000256" key="3">
    <source>
        <dbReference type="ARBA" id="ARBA00022452"/>
    </source>
</evidence>
<feature type="region of interest" description="Disordered" evidence="8">
    <location>
        <begin position="400"/>
        <end position="420"/>
    </location>
</feature>
<keyword evidence="4" id="KW-0812">Transmembrane</keyword>
<keyword evidence="3" id="KW-1134">Transmembrane beta strand</keyword>
<keyword evidence="6" id="KW-0472">Membrane</keyword>
<dbReference type="InterPro" id="IPR010827">
    <property type="entry name" value="BamA/TamA_POTRA"/>
</dbReference>
<dbReference type="AlphaFoldDB" id="A0A7N0TZW5"/>
<keyword evidence="11" id="KW-1185">Reference proteome</keyword>
<accession>A0A7N0TZW5</accession>
<evidence type="ECO:0000256" key="5">
    <source>
        <dbReference type="ARBA" id="ARBA00022805"/>
    </source>
</evidence>
<keyword evidence="5" id="KW-1002">Plastid outer membrane</keyword>
<feature type="compositionally biased region" description="Basic and acidic residues" evidence="8">
    <location>
        <begin position="407"/>
        <end position="419"/>
    </location>
</feature>
<comment type="subcellular location">
    <subcellularLocation>
        <location evidence="1">Mitochondrion outer membrane</location>
        <topology evidence="1">Multi-pass membrane protein</topology>
    </subcellularLocation>
    <subcellularLocation>
        <location evidence="7">Plastid</location>
        <location evidence="7">Chloroplast outer membrane</location>
    </subcellularLocation>
</comment>
<feature type="compositionally biased region" description="Basic and acidic residues" evidence="8">
    <location>
        <begin position="1"/>
        <end position="10"/>
    </location>
</feature>
<dbReference type="Pfam" id="PF07244">
    <property type="entry name" value="POTRA"/>
    <property type="match status" value="1"/>
</dbReference>
<evidence type="ECO:0000256" key="4">
    <source>
        <dbReference type="ARBA" id="ARBA00022692"/>
    </source>
</evidence>
<dbReference type="Gene3D" id="3.10.20.310">
    <property type="entry name" value="membrane protein fhac"/>
    <property type="match status" value="1"/>
</dbReference>
<feature type="compositionally biased region" description="Acidic residues" evidence="8">
    <location>
        <begin position="19"/>
        <end position="51"/>
    </location>
</feature>
<organism evidence="10 11">
    <name type="scientific">Kalanchoe fedtschenkoi</name>
    <name type="common">Lavender scallops</name>
    <name type="synonym">South American air plant</name>
    <dbReference type="NCBI Taxonomy" id="63787"/>
    <lineage>
        <taxon>Eukaryota</taxon>
        <taxon>Viridiplantae</taxon>
        <taxon>Streptophyta</taxon>
        <taxon>Embryophyta</taxon>
        <taxon>Tracheophyta</taxon>
        <taxon>Spermatophyta</taxon>
        <taxon>Magnoliopsida</taxon>
        <taxon>eudicotyledons</taxon>
        <taxon>Gunneridae</taxon>
        <taxon>Pentapetalae</taxon>
        <taxon>Saxifragales</taxon>
        <taxon>Crassulaceae</taxon>
        <taxon>Kalanchoe</taxon>
    </lineage>
</organism>
<proteinExistence type="inferred from homology"/>